<dbReference type="GO" id="GO:0006915">
    <property type="term" value="P:apoptotic process"/>
    <property type="evidence" value="ECO:0007669"/>
    <property type="project" value="UniProtKB-KW"/>
</dbReference>
<dbReference type="Pfam" id="PF00017">
    <property type="entry name" value="SH2"/>
    <property type="match status" value="1"/>
</dbReference>
<dbReference type="PRINTS" id="PR00401">
    <property type="entry name" value="SH2DOMAIN"/>
</dbReference>
<feature type="compositionally biased region" description="Low complexity" evidence="5">
    <location>
        <begin position="43"/>
        <end position="57"/>
    </location>
</feature>
<name>A0A7N4V144_SARHA</name>
<dbReference type="AlphaFoldDB" id="A0A7N4V144"/>
<evidence type="ECO:0000313" key="7">
    <source>
        <dbReference type="Ensembl" id="ENSSHAP00000031470.1"/>
    </source>
</evidence>
<sequence>MAKWLNKYFSLGNNKTKSPPQPPRPDYRERGRGERRPQPQPPAASCSSSSSSCFSASFREDSGSTSDLIRAYRAQKERDFEDPYNGPGSSLRKLRAMCRLDYCGGQDGSGDRTFSSASSSAGCCCTSGGGGGAAASSSSSSSPHLFRSNSERRPATPPEVKYISPKHRPSACGSGSGSSKKLLNRCPEESGATGGKKDKVIIADDYSDPFDAKSELKNKAGKGESAGYMEPYEAQRIMTEFQRQESVKSQNKGVQLYDTPYEPEGNGVDSDSESLVSQRLRESKLPQDDDRPADEYDQPWEWNKVTIPALAAQFNGNEKRQSSPSPSRDRRRQLRAPGGGFKPIKHGSPEFCGILGERVDPTVPLEKQIWYHGAISRTDAENLLRLCKECSYLVRNSQTSKHDYSLSLKSNQGFMHMKLTKAKEKYILGQNSPPFDSVPEVIHYYTTKKLPIKGAEHLSLLYPVAVRTL</sequence>
<reference evidence="7 8" key="1">
    <citation type="journal article" date="2011" name="Proc. Natl. Acad. Sci. U.S.A.">
        <title>Genetic diversity and population structure of the endangered marsupial Sarcophilus harrisii (Tasmanian devil).</title>
        <authorList>
            <person name="Miller W."/>
            <person name="Hayes V.M."/>
            <person name="Ratan A."/>
            <person name="Petersen D.C."/>
            <person name="Wittekindt N.E."/>
            <person name="Miller J."/>
            <person name="Walenz B."/>
            <person name="Knight J."/>
            <person name="Qi J."/>
            <person name="Zhao F."/>
            <person name="Wang Q."/>
            <person name="Bedoya-Reina O.C."/>
            <person name="Katiyar N."/>
            <person name="Tomsho L.P."/>
            <person name="Kasson L.M."/>
            <person name="Hardie R.A."/>
            <person name="Woodbridge P."/>
            <person name="Tindall E.A."/>
            <person name="Bertelsen M.F."/>
            <person name="Dixon D."/>
            <person name="Pyecroft S."/>
            <person name="Helgen K.M."/>
            <person name="Lesk A.M."/>
            <person name="Pringle T.H."/>
            <person name="Patterson N."/>
            <person name="Zhang Y."/>
            <person name="Kreiss A."/>
            <person name="Woods G.M."/>
            <person name="Jones M.E."/>
            <person name="Schuster S.C."/>
        </authorList>
    </citation>
    <scope>NUCLEOTIDE SEQUENCE [LARGE SCALE GENOMIC DNA]</scope>
</reference>
<dbReference type="Gene3D" id="3.30.505.10">
    <property type="entry name" value="SH2 domain"/>
    <property type="match status" value="1"/>
</dbReference>
<keyword evidence="2" id="KW-0053">Apoptosis</keyword>
<accession>A0A7N4V144</accession>
<evidence type="ECO:0000256" key="4">
    <source>
        <dbReference type="PROSITE-ProRule" id="PRU00191"/>
    </source>
</evidence>
<dbReference type="InterPro" id="IPR000980">
    <property type="entry name" value="SH2"/>
</dbReference>
<dbReference type="GO" id="GO:0001784">
    <property type="term" value="F:phosphotyrosine residue binding"/>
    <property type="evidence" value="ECO:0007669"/>
    <property type="project" value="TreeGrafter"/>
</dbReference>
<reference evidence="7" key="3">
    <citation type="submission" date="2025-09" db="UniProtKB">
        <authorList>
            <consortium name="Ensembl"/>
        </authorList>
    </citation>
    <scope>IDENTIFICATION</scope>
</reference>
<proteinExistence type="predicted"/>
<dbReference type="Ensembl" id="ENSSHAT00000035128.1">
    <property type="protein sequence ID" value="ENSSHAP00000031470.1"/>
    <property type="gene ID" value="ENSSHAG00000027399.1"/>
</dbReference>
<dbReference type="Proteomes" id="UP000007648">
    <property type="component" value="Unassembled WGS sequence"/>
</dbReference>
<evidence type="ECO:0000256" key="5">
    <source>
        <dbReference type="SAM" id="MobiDB-lite"/>
    </source>
</evidence>
<dbReference type="PROSITE" id="PS50001">
    <property type="entry name" value="SH2"/>
    <property type="match status" value="1"/>
</dbReference>
<evidence type="ECO:0000256" key="2">
    <source>
        <dbReference type="ARBA" id="ARBA00022703"/>
    </source>
</evidence>
<feature type="compositionally biased region" description="Basic and acidic residues" evidence="5">
    <location>
        <begin position="210"/>
        <end position="222"/>
    </location>
</feature>
<reference evidence="7" key="2">
    <citation type="submission" date="2025-08" db="UniProtKB">
        <authorList>
            <consortium name="Ensembl"/>
        </authorList>
    </citation>
    <scope>IDENTIFICATION</scope>
</reference>
<dbReference type="FunFam" id="3.30.505.10:FF:000021">
    <property type="entry name" value="Putative SH2 domain-containing adapter protein F"/>
    <property type="match status" value="1"/>
</dbReference>
<dbReference type="SMART" id="SM00252">
    <property type="entry name" value="SH2"/>
    <property type="match status" value="1"/>
</dbReference>
<dbReference type="GeneTree" id="ENSGT00940000161591"/>
<organism evidence="7 8">
    <name type="scientific">Sarcophilus harrisii</name>
    <name type="common">Tasmanian devil</name>
    <name type="synonym">Sarcophilus laniarius</name>
    <dbReference type="NCBI Taxonomy" id="9305"/>
    <lineage>
        <taxon>Eukaryota</taxon>
        <taxon>Metazoa</taxon>
        <taxon>Chordata</taxon>
        <taxon>Craniata</taxon>
        <taxon>Vertebrata</taxon>
        <taxon>Euteleostomi</taxon>
        <taxon>Mammalia</taxon>
        <taxon>Metatheria</taxon>
        <taxon>Dasyuromorphia</taxon>
        <taxon>Dasyuridae</taxon>
        <taxon>Sarcophilus</taxon>
    </lineage>
</organism>
<dbReference type="InterPro" id="IPR036860">
    <property type="entry name" value="SH2_dom_sf"/>
</dbReference>
<dbReference type="PANTHER" id="PTHR15127:SF31">
    <property type="entry name" value="SH2 DOMAIN-CONTAINING ADAPTER PROTEIN B"/>
    <property type="match status" value="1"/>
</dbReference>
<keyword evidence="8" id="KW-1185">Reference proteome</keyword>
<keyword evidence="3 4" id="KW-0727">SH2 domain</keyword>
<gene>
    <name evidence="7" type="primary">SHB</name>
</gene>
<dbReference type="InterPro" id="IPR051846">
    <property type="entry name" value="SH2_domain_adapters"/>
</dbReference>
<evidence type="ECO:0000313" key="8">
    <source>
        <dbReference type="Proteomes" id="UP000007648"/>
    </source>
</evidence>
<feature type="compositionally biased region" description="Basic and acidic residues" evidence="5">
    <location>
        <begin position="279"/>
        <end position="294"/>
    </location>
</feature>
<dbReference type="GO" id="GO:0007165">
    <property type="term" value="P:signal transduction"/>
    <property type="evidence" value="ECO:0007669"/>
    <property type="project" value="UniProtKB-ARBA"/>
</dbReference>
<protein>
    <submittedName>
        <fullName evidence="7">SH2 domain containing adaptor protein B</fullName>
    </submittedName>
</protein>
<dbReference type="SUPFAM" id="SSF55550">
    <property type="entry name" value="SH2 domain"/>
    <property type="match status" value="1"/>
</dbReference>
<evidence type="ECO:0000256" key="1">
    <source>
        <dbReference type="ARBA" id="ARBA00022553"/>
    </source>
</evidence>
<feature type="domain" description="SH2" evidence="6">
    <location>
        <begin position="370"/>
        <end position="464"/>
    </location>
</feature>
<keyword evidence="1" id="KW-0597">Phosphoprotein</keyword>
<evidence type="ECO:0000256" key="3">
    <source>
        <dbReference type="ARBA" id="ARBA00022999"/>
    </source>
</evidence>
<dbReference type="PANTHER" id="PTHR15127">
    <property type="entry name" value="HEAVYWEIGHT, ISOFORM A"/>
    <property type="match status" value="1"/>
</dbReference>
<feature type="region of interest" description="Disordered" evidence="5">
    <location>
        <begin position="108"/>
        <end position="345"/>
    </location>
</feature>
<feature type="region of interest" description="Disordered" evidence="5">
    <location>
        <begin position="1"/>
        <end position="91"/>
    </location>
</feature>
<feature type="compositionally biased region" description="Basic and acidic residues" evidence="5">
    <location>
        <begin position="25"/>
        <end position="37"/>
    </location>
</feature>
<evidence type="ECO:0000259" key="6">
    <source>
        <dbReference type="PROSITE" id="PS50001"/>
    </source>
</evidence>